<comment type="caution">
    <text evidence="3">The sequence shown here is derived from an EMBL/GenBank/DDBJ whole genome shotgun (WGS) entry which is preliminary data.</text>
</comment>
<proteinExistence type="predicted"/>
<protein>
    <submittedName>
        <fullName evidence="3">Uu.00g112410.m01.CDS01</fullName>
    </submittedName>
</protein>
<evidence type="ECO:0000313" key="4">
    <source>
        <dbReference type="Proteomes" id="UP001295740"/>
    </source>
</evidence>
<feature type="domain" description="Transcription elongation factor Eaf N-terminal" evidence="2">
    <location>
        <begin position="17"/>
        <end position="123"/>
    </location>
</feature>
<dbReference type="EMBL" id="CAUWAG010000006">
    <property type="protein sequence ID" value="CAJ2503847.1"/>
    <property type="molecule type" value="Genomic_DNA"/>
</dbReference>
<feature type="compositionally biased region" description="Low complexity" evidence="1">
    <location>
        <begin position="209"/>
        <end position="218"/>
    </location>
</feature>
<feature type="compositionally biased region" description="Acidic residues" evidence="1">
    <location>
        <begin position="348"/>
        <end position="359"/>
    </location>
</feature>
<keyword evidence="4" id="KW-1185">Reference proteome</keyword>
<evidence type="ECO:0000256" key="1">
    <source>
        <dbReference type="SAM" id="MobiDB-lite"/>
    </source>
</evidence>
<dbReference type="InterPro" id="IPR019194">
    <property type="entry name" value="Tscrpt_elong_fac_Eaf_N"/>
</dbReference>
<sequence>MASLAAGIVDPTKAGKYPVVLSDALLGKDPKEVYTGVRYNHKPSLSSSTAPHQARIKPASSSNKSTSSASYDLSFQDDGGRYAYNGSRGHEDGQYVLIFDPERQVFVLHKVDSTFNMNLVRTPENNDPESLRREYPQLEKHRDTGSGSGPKPPAASSKSKAAKGSSGASKEAPKARKPAAPKQDKKKAAASGLVVPEKKTAPPKPSPAPKATTNNNNRKAPKKAADSEEDESSDDDLLTIEDPGGAAPSANRDFSPGFMDKPLRRFSEFVQQQNEEEDDEDADGEDDDDDAFEHFTLPSPINRQMQQGNSSGSGAIGLHESMPVDDARDQEDEDEEIEMEDVGGGSAEADEAGLDEMDLEAALMAELGEGSDKESDVSEEE</sequence>
<name>A0AAI8VA44_9PEZI</name>
<feature type="compositionally biased region" description="Low complexity" evidence="1">
    <location>
        <begin position="154"/>
        <end position="170"/>
    </location>
</feature>
<dbReference type="AlphaFoldDB" id="A0AAI8VA44"/>
<feature type="compositionally biased region" description="Acidic residues" evidence="1">
    <location>
        <begin position="274"/>
        <end position="291"/>
    </location>
</feature>
<evidence type="ECO:0000259" key="2">
    <source>
        <dbReference type="Pfam" id="PF09816"/>
    </source>
</evidence>
<feature type="compositionally biased region" description="Polar residues" evidence="1">
    <location>
        <begin position="299"/>
        <end position="313"/>
    </location>
</feature>
<evidence type="ECO:0000313" key="3">
    <source>
        <dbReference type="EMBL" id="CAJ2503847.1"/>
    </source>
</evidence>
<feature type="compositionally biased region" description="Acidic residues" evidence="1">
    <location>
        <begin position="227"/>
        <end position="239"/>
    </location>
</feature>
<feature type="compositionally biased region" description="Basic and acidic residues" evidence="1">
    <location>
        <begin position="370"/>
        <end position="381"/>
    </location>
</feature>
<dbReference type="Pfam" id="PF09816">
    <property type="entry name" value="EAF"/>
    <property type="match status" value="1"/>
</dbReference>
<organism evidence="3 4">
    <name type="scientific">Anthostomella pinea</name>
    <dbReference type="NCBI Taxonomy" id="933095"/>
    <lineage>
        <taxon>Eukaryota</taxon>
        <taxon>Fungi</taxon>
        <taxon>Dikarya</taxon>
        <taxon>Ascomycota</taxon>
        <taxon>Pezizomycotina</taxon>
        <taxon>Sordariomycetes</taxon>
        <taxon>Xylariomycetidae</taxon>
        <taxon>Xylariales</taxon>
        <taxon>Xylariaceae</taxon>
        <taxon>Anthostomella</taxon>
    </lineage>
</organism>
<gene>
    <name evidence="3" type="ORF">KHLLAP_LOCUS4315</name>
</gene>
<feature type="region of interest" description="Disordered" evidence="1">
    <location>
        <begin position="138"/>
        <end position="381"/>
    </location>
</feature>
<reference evidence="3" key="1">
    <citation type="submission" date="2023-10" db="EMBL/GenBank/DDBJ databases">
        <authorList>
            <person name="Hackl T."/>
        </authorList>
    </citation>
    <scope>NUCLEOTIDE SEQUENCE</scope>
</reference>
<feature type="compositionally biased region" description="Low complexity" evidence="1">
    <location>
        <begin position="60"/>
        <end position="70"/>
    </location>
</feature>
<feature type="region of interest" description="Disordered" evidence="1">
    <location>
        <begin position="40"/>
        <end position="72"/>
    </location>
</feature>
<feature type="compositionally biased region" description="Acidic residues" evidence="1">
    <location>
        <begin position="328"/>
        <end position="341"/>
    </location>
</feature>
<dbReference type="Proteomes" id="UP001295740">
    <property type="component" value="Unassembled WGS sequence"/>
</dbReference>
<accession>A0AAI8VA44</accession>